<dbReference type="GO" id="GO:0006508">
    <property type="term" value="P:proteolysis"/>
    <property type="evidence" value="ECO:0007669"/>
    <property type="project" value="UniProtKB-KW"/>
</dbReference>
<evidence type="ECO:0000256" key="4">
    <source>
        <dbReference type="ARBA" id="ARBA00022723"/>
    </source>
</evidence>
<evidence type="ECO:0000256" key="1">
    <source>
        <dbReference type="ARBA" id="ARBA00006272"/>
    </source>
</evidence>
<organism evidence="6">
    <name type="scientific">bioreactor metagenome</name>
    <dbReference type="NCBI Taxonomy" id="1076179"/>
    <lineage>
        <taxon>unclassified sequences</taxon>
        <taxon>metagenomes</taxon>
        <taxon>ecological metagenomes</taxon>
    </lineage>
</organism>
<dbReference type="Pfam" id="PF05343">
    <property type="entry name" value="Peptidase_M42"/>
    <property type="match status" value="1"/>
</dbReference>
<dbReference type="InterPro" id="IPR008007">
    <property type="entry name" value="Peptidase_M42"/>
</dbReference>
<evidence type="ECO:0000256" key="2">
    <source>
        <dbReference type="ARBA" id="ARBA00022438"/>
    </source>
</evidence>
<dbReference type="SUPFAM" id="SSF101821">
    <property type="entry name" value="Aminopeptidase/glucanase lid domain"/>
    <property type="match status" value="1"/>
</dbReference>
<evidence type="ECO:0000313" key="6">
    <source>
        <dbReference type="EMBL" id="MPM62522.1"/>
    </source>
</evidence>
<keyword evidence="4" id="KW-0479">Metal-binding</keyword>
<proteinExistence type="inferred from homology"/>
<dbReference type="InterPro" id="IPR023367">
    <property type="entry name" value="Peptidase_M42_dom2"/>
</dbReference>
<keyword evidence="5 6" id="KW-0378">Hydrolase</keyword>
<evidence type="ECO:0000256" key="3">
    <source>
        <dbReference type="ARBA" id="ARBA00022670"/>
    </source>
</evidence>
<dbReference type="GO" id="GO:0004177">
    <property type="term" value="F:aminopeptidase activity"/>
    <property type="evidence" value="ECO:0007669"/>
    <property type="project" value="UniProtKB-KW"/>
</dbReference>
<dbReference type="AlphaFoldDB" id="A0A645BB26"/>
<reference evidence="6" key="1">
    <citation type="submission" date="2019-08" db="EMBL/GenBank/DDBJ databases">
        <authorList>
            <person name="Kucharzyk K."/>
            <person name="Murdoch R.W."/>
            <person name="Higgins S."/>
            <person name="Loffler F."/>
        </authorList>
    </citation>
    <scope>NUCLEOTIDE SEQUENCE</scope>
</reference>
<sequence length="353" mass="37872">MTALLGDLNIVWGTSGHEQMVGDEISRHLSGCVDEEFEDTLGNRFFVKKGKNPDFKVMVSAHMDEIGFIVQDVWDDGYIAFLPVGMHDTRLLINQVLTIHTKSGDVQGVVGIKPVHQGGIPAGTPNYQELKLDVGTFSRKETEMLGIRPGDPITNERGWRLMNGKIFSGKAVDNRAGCAAMIAAMQQLRGVETEATVYCCGSVMEEMGVKGSGPAAERIHPDVAICLDVCFGAVDSELDGNNRRNYLNGGPALMFYDWNNASCLGNIVPERLRAAMTEAADRAGCPYQIGVTMNCGTDAAMISYAAAGVLTGGIGIPNRYMHSAIGTVSVDDVLGAGAILAQFIKNAPVHFNN</sequence>
<dbReference type="Gene3D" id="3.40.630.10">
    <property type="entry name" value="Zn peptidases"/>
    <property type="match status" value="1"/>
</dbReference>
<name>A0A645BB26_9ZZZZ</name>
<keyword evidence="2 6" id="KW-0031">Aminopeptidase</keyword>
<comment type="similarity">
    <text evidence="1">Belongs to the peptidase M42 family.</text>
</comment>
<dbReference type="EMBL" id="VSSQ01018910">
    <property type="protein sequence ID" value="MPM62522.1"/>
    <property type="molecule type" value="Genomic_DNA"/>
</dbReference>
<dbReference type="GO" id="GO:0046872">
    <property type="term" value="F:metal ion binding"/>
    <property type="evidence" value="ECO:0007669"/>
    <property type="project" value="UniProtKB-KW"/>
</dbReference>
<dbReference type="InterPro" id="IPR051464">
    <property type="entry name" value="Peptidase_M42_aminopept"/>
</dbReference>
<dbReference type="PANTHER" id="PTHR32481">
    <property type="entry name" value="AMINOPEPTIDASE"/>
    <property type="match status" value="1"/>
</dbReference>
<dbReference type="PIRSF" id="PIRSF001123">
    <property type="entry name" value="PepA_GA"/>
    <property type="match status" value="1"/>
</dbReference>
<protein>
    <submittedName>
        <fullName evidence="6">Putative aminopeptidase YsdC</fullName>
        <ecNumber evidence="6">3.4.11.-</ecNumber>
    </submittedName>
</protein>
<keyword evidence="3" id="KW-0645">Protease</keyword>
<dbReference type="EC" id="3.4.11.-" evidence="6"/>
<dbReference type="PANTHER" id="PTHR32481:SF0">
    <property type="entry name" value="AMINOPEPTIDASE YPDE-RELATED"/>
    <property type="match status" value="1"/>
</dbReference>
<comment type="caution">
    <text evidence="6">The sequence shown here is derived from an EMBL/GenBank/DDBJ whole genome shotgun (WGS) entry which is preliminary data.</text>
</comment>
<accession>A0A645BB26</accession>
<dbReference type="Gene3D" id="2.40.30.40">
    <property type="entry name" value="Peptidase M42, domain 2"/>
    <property type="match status" value="1"/>
</dbReference>
<gene>
    <name evidence="6" type="primary">ysdC_29</name>
    <name evidence="6" type="ORF">SDC9_109395</name>
</gene>
<dbReference type="SUPFAM" id="SSF53187">
    <property type="entry name" value="Zn-dependent exopeptidases"/>
    <property type="match status" value="1"/>
</dbReference>
<evidence type="ECO:0000256" key="5">
    <source>
        <dbReference type="ARBA" id="ARBA00022801"/>
    </source>
</evidence>